<sequence length="439" mass="47563">MNLKPSHKVSGRRAEPAGLPEVNAAPRAHWLDSRRLSLYSIAALAAYAVFLTVYLYRVVWQQRADFPPLAMDFLPFWSASFLVQHGHAVDAYNLKALTDVEMAAAPYFRTMGSILPWLYPPNSLLIMSPLALLPFQAAAVTFIAGTFALFAKAIHSIVPRWQTVLVTLAFPGVALVALMGQNGMLTAALAASGLLALRRRPVVAGICFGLLCMKPHLVLLFPFALLCSRSWRALLAFTLTAVSTLALAALLFGPGTFAAFLHNAGMAAGFVESGRAVMARVPTAFALAKLAHAPSAFAYAAQAISAALAAAAVWYAWHSGCAYALRAATLVCASLLVSPYLYDYDLAWYGVLIAWYCSYGMGHGWQRGEREWLVVLWLAPLAGMVLITRLQFQFLPLLTVTTLGMLVRRVALERNGRRAAGRDATPRAPVIECGVRLSP</sequence>
<feature type="transmembrane region" description="Helical" evidence="8">
    <location>
        <begin position="323"/>
        <end position="341"/>
    </location>
</feature>
<evidence type="ECO:0000256" key="5">
    <source>
        <dbReference type="ARBA" id="ARBA00022989"/>
    </source>
</evidence>
<feature type="transmembrane region" description="Helical" evidence="8">
    <location>
        <begin position="202"/>
        <end position="226"/>
    </location>
</feature>
<feature type="transmembrane region" description="Helical" evidence="8">
    <location>
        <begin position="36"/>
        <end position="56"/>
    </location>
</feature>
<evidence type="ECO:0000256" key="6">
    <source>
        <dbReference type="ARBA" id="ARBA00023136"/>
    </source>
</evidence>
<feature type="transmembrane region" description="Helical" evidence="8">
    <location>
        <begin position="394"/>
        <end position="412"/>
    </location>
</feature>
<name>A0A848IKX1_9BURK</name>
<feature type="transmembrane region" description="Helical" evidence="8">
    <location>
        <begin position="347"/>
        <end position="365"/>
    </location>
</feature>
<evidence type="ECO:0000256" key="8">
    <source>
        <dbReference type="SAM" id="Phobius"/>
    </source>
</evidence>
<comment type="subcellular location">
    <subcellularLocation>
        <location evidence="1">Cell membrane</location>
        <topology evidence="1">Multi-pass membrane protein</topology>
    </subcellularLocation>
</comment>
<dbReference type="EMBL" id="JABBGJ010000025">
    <property type="protein sequence ID" value="NMM00859.1"/>
    <property type="molecule type" value="Genomic_DNA"/>
</dbReference>
<comment type="similarity">
    <text evidence="7">Belongs to the glycosyltransferase 87 family.</text>
</comment>
<evidence type="ECO:0000313" key="9">
    <source>
        <dbReference type="EMBL" id="NMM00859.1"/>
    </source>
</evidence>
<keyword evidence="3" id="KW-0808">Transferase</keyword>
<accession>A0A848IKX1</accession>
<dbReference type="Pfam" id="PF09594">
    <property type="entry name" value="GT87"/>
    <property type="match status" value="1"/>
</dbReference>
<feature type="transmembrane region" description="Helical" evidence="8">
    <location>
        <begin position="163"/>
        <end position="182"/>
    </location>
</feature>
<feature type="transmembrane region" description="Helical" evidence="8">
    <location>
        <begin position="372"/>
        <end position="388"/>
    </location>
</feature>
<dbReference type="Proteomes" id="UP000544134">
    <property type="component" value="Unassembled WGS sequence"/>
</dbReference>
<evidence type="ECO:0000256" key="4">
    <source>
        <dbReference type="ARBA" id="ARBA00022692"/>
    </source>
</evidence>
<evidence type="ECO:0000256" key="2">
    <source>
        <dbReference type="ARBA" id="ARBA00022475"/>
    </source>
</evidence>
<gene>
    <name evidence="9" type="ORF">HHL24_23325</name>
</gene>
<dbReference type="GO" id="GO:0005886">
    <property type="term" value="C:plasma membrane"/>
    <property type="evidence" value="ECO:0007669"/>
    <property type="project" value="UniProtKB-SubCell"/>
</dbReference>
<dbReference type="GO" id="GO:0016758">
    <property type="term" value="F:hexosyltransferase activity"/>
    <property type="evidence" value="ECO:0007669"/>
    <property type="project" value="InterPro"/>
</dbReference>
<proteinExistence type="inferred from homology"/>
<keyword evidence="5 8" id="KW-1133">Transmembrane helix</keyword>
<evidence type="ECO:0000256" key="3">
    <source>
        <dbReference type="ARBA" id="ARBA00022679"/>
    </source>
</evidence>
<reference evidence="9 10" key="1">
    <citation type="submission" date="2020-04" db="EMBL/GenBank/DDBJ databases">
        <title>Paraburkholderia sp. RP-4-7 isolated from soil.</title>
        <authorList>
            <person name="Dahal R.H."/>
        </authorList>
    </citation>
    <scope>NUCLEOTIDE SEQUENCE [LARGE SCALE GENOMIC DNA]</scope>
    <source>
        <strain evidence="9 10">RP-4-7</strain>
    </source>
</reference>
<protein>
    <submittedName>
        <fullName evidence="9">DUF2029 domain-containing protein</fullName>
    </submittedName>
</protein>
<keyword evidence="4 8" id="KW-0812">Transmembrane</keyword>
<feature type="transmembrane region" description="Helical" evidence="8">
    <location>
        <begin position="233"/>
        <end position="253"/>
    </location>
</feature>
<comment type="caution">
    <text evidence="9">The sequence shown here is derived from an EMBL/GenBank/DDBJ whole genome shotgun (WGS) entry which is preliminary data.</text>
</comment>
<keyword evidence="6 8" id="KW-0472">Membrane</keyword>
<dbReference type="InterPro" id="IPR018584">
    <property type="entry name" value="GT87"/>
</dbReference>
<organism evidence="9 10">
    <name type="scientific">Paraburkholderia polaris</name>
    <dbReference type="NCBI Taxonomy" id="2728848"/>
    <lineage>
        <taxon>Bacteria</taxon>
        <taxon>Pseudomonadati</taxon>
        <taxon>Pseudomonadota</taxon>
        <taxon>Betaproteobacteria</taxon>
        <taxon>Burkholderiales</taxon>
        <taxon>Burkholderiaceae</taxon>
        <taxon>Paraburkholderia</taxon>
    </lineage>
</organism>
<keyword evidence="2" id="KW-1003">Cell membrane</keyword>
<feature type="transmembrane region" description="Helical" evidence="8">
    <location>
        <begin position="126"/>
        <end position="151"/>
    </location>
</feature>
<keyword evidence="10" id="KW-1185">Reference proteome</keyword>
<dbReference type="RefSeq" id="WP_169487729.1">
    <property type="nucleotide sequence ID" value="NZ_JABBGJ010000025.1"/>
</dbReference>
<feature type="transmembrane region" description="Helical" evidence="8">
    <location>
        <begin position="296"/>
        <end position="316"/>
    </location>
</feature>
<evidence type="ECO:0000256" key="1">
    <source>
        <dbReference type="ARBA" id="ARBA00004651"/>
    </source>
</evidence>
<evidence type="ECO:0000313" key="10">
    <source>
        <dbReference type="Proteomes" id="UP000544134"/>
    </source>
</evidence>
<evidence type="ECO:0000256" key="7">
    <source>
        <dbReference type="ARBA" id="ARBA00024033"/>
    </source>
</evidence>
<dbReference type="AlphaFoldDB" id="A0A848IKX1"/>